<comment type="caution">
    <text evidence="1">The sequence shown here is derived from an EMBL/GenBank/DDBJ whole genome shotgun (WGS) entry which is preliminary data.</text>
</comment>
<gene>
    <name evidence="1" type="ORF">ACIBG2_40385</name>
</gene>
<dbReference type="RefSeq" id="WP_397089458.1">
    <property type="nucleotide sequence ID" value="NZ_JBITGY010000012.1"/>
</dbReference>
<organism evidence="1 2">
    <name type="scientific">Nonomuraea typhae</name>
    <dbReference type="NCBI Taxonomy" id="2603600"/>
    <lineage>
        <taxon>Bacteria</taxon>
        <taxon>Bacillati</taxon>
        <taxon>Actinomycetota</taxon>
        <taxon>Actinomycetes</taxon>
        <taxon>Streptosporangiales</taxon>
        <taxon>Streptosporangiaceae</taxon>
        <taxon>Nonomuraea</taxon>
    </lineage>
</organism>
<evidence type="ECO:0000313" key="1">
    <source>
        <dbReference type="EMBL" id="MFI6503700.1"/>
    </source>
</evidence>
<dbReference type="Proteomes" id="UP001612741">
    <property type="component" value="Unassembled WGS sequence"/>
</dbReference>
<dbReference type="EMBL" id="JBITGY010000012">
    <property type="protein sequence ID" value="MFI6503700.1"/>
    <property type="molecule type" value="Genomic_DNA"/>
</dbReference>
<keyword evidence="2" id="KW-1185">Reference proteome</keyword>
<protein>
    <submittedName>
        <fullName evidence="1">Uncharacterized protein</fullName>
    </submittedName>
</protein>
<sequence length="112" mass="12335">MNDPNGSLVIADQPVTPTPYRIGFRKRTELYGSALGWASALTRAPHRPALVIAHAAVIFAWLAEATGEHDLHLRHLACNRQHVNQAPQPADDDPEGFLRRAAELYHAILRAA</sequence>
<reference evidence="1 2" key="1">
    <citation type="submission" date="2024-10" db="EMBL/GenBank/DDBJ databases">
        <title>The Natural Products Discovery Center: Release of the First 8490 Sequenced Strains for Exploring Actinobacteria Biosynthetic Diversity.</title>
        <authorList>
            <person name="Kalkreuter E."/>
            <person name="Kautsar S.A."/>
            <person name="Yang D."/>
            <person name="Bader C.D."/>
            <person name="Teijaro C.N."/>
            <person name="Fluegel L."/>
            <person name="Davis C.M."/>
            <person name="Simpson J.R."/>
            <person name="Lauterbach L."/>
            <person name="Steele A.D."/>
            <person name="Gui C."/>
            <person name="Meng S."/>
            <person name="Li G."/>
            <person name="Viehrig K."/>
            <person name="Ye F."/>
            <person name="Su P."/>
            <person name="Kiefer A.F."/>
            <person name="Nichols A."/>
            <person name="Cepeda A.J."/>
            <person name="Yan W."/>
            <person name="Fan B."/>
            <person name="Jiang Y."/>
            <person name="Adhikari A."/>
            <person name="Zheng C.-J."/>
            <person name="Schuster L."/>
            <person name="Cowan T.M."/>
            <person name="Smanski M.J."/>
            <person name="Chevrette M.G."/>
            <person name="De Carvalho L.P.S."/>
            <person name="Shen B."/>
        </authorList>
    </citation>
    <scope>NUCLEOTIDE SEQUENCE [LARGE SCALE GENOMIC DNA]</scope>
    <source>
        <strain evidence="1 2">NPDC050545</strain>
    </source>
</reference>
<evidence type="ECO:0000313" key="2">
    <source>
        <dbReference type="Proteomes" id="UP001612741"/>
    </source>
</evidence>
<accession>A0ABW7Z694</accession>
<proteinExistence type="predicted"/>
<name>A0ABW7Z694_9ACTN</name>